<name>A0ABQ9MEL7_HEVBR</name>
<dbReference type="Proteomes" id="UP001174677">
    <property type="component" value="Chromosome 6"/>
</dbReference>
<evidence type="ECO:0000259" key="2">
    <source>
        <dbReference type="Pfam" id="PF01370"/>
    </source>
</evidence>
<feature type="transmembrane region" description="Helical" evidence="1">
    <location>
        <begin position="35"/>
        <end position="57"/>
    </location>
</feature>
<dbReference type="Pfam" id="PF01370">
    <property type="entry name" value="Epimerase"/>
    <property type="match status" value="2"/>
</dbReference>
<keyword evidence="1" id="KW-0472">Membrane</keyword>
<dbReference type="EMBL" id="JARPOI010000006">
    <property type="protein sequence ID" value="KAJ9177942.1"/>
    <property type="molecule type" value="Genomic_DNA"/>
</dbReference>
<dbReference type="InterPro" id="IPR001509">
    <property type="entry name" value="Epimerase_deHydtase"/>
</dbReference>
<comment type="caution">
    <text evidence="3">The sequence shown here is derived from an EMBL/GenBank/DDBJ whole genome shotgun (WGS) entry which is preliminary data.</text>
</comment>
<reference evidence="3" key="1">
    <citation type="journal article" date="2023" name="Plant Biotechnol. J.">
        <title>Chromosome-level wild Hevea brasiliensis genome provides new tools for genomic-assisted breeding and valuable loci to elevate rubber yield.</title>
        <authorList>
            <person name="Cheng H."/>
            <person name="Song X."/>
            <person name="Hu Y."/>
            <person name="Wu T."/>
            <person name="Yang Q."/>
            <person name="An Z."/>
            <person name="Feng S."/>
            <person name="Deng Z."/>
            <person name="Wu W."/>
            <person name="Zeng X."/>
            <person name="Tu M."/>
            <person name="Wang X."/>
            <person name="Huang H."/>
        </authorList>
    </citation>
    <scope>NUCLEOTIDE SEQUENCE</scope>
    <source>
        <strain evidence="3">MT/VB/25A 57/8</strain>
    </source>
</reference>
<dbReference type="InterPro" id="IPR050177">
    <property type="entry name" value="Lipid_A_modif_metabolic_enz"/>
</dbReference>
<dbReference type="InterPro" id="IPR036291">
    <property type="entry name" value="NAD(P)-bd_dom_sf"/>
</dbReference>
<dbReference type="PANTHER" id="PTHR43245">
    <property type="entry name" value="BIFUNCTIONAL POLYMYXIN RESISTANCE PROTEIN ARNA"/>
    <property type="match status" value="1"/>
</dbReference>
<sequence length="556" mass="64020">MTSERKFLIVQYLEVFFSYINWYKFLNKNKIYENAPTHCLLVLIASLYSCWVSYLAFTHGRARTYTRAYIYIYIYIYIFPHILKNTIWRSPAALPFRATWFAIPSISRSKSSYEATLKRLQSHLCRRPLLSLCKFCVISFFSSTMARFNLEGDEIKPLTICLISGGCFIGSHLCEKILADTFHKVIVVDVYTDKIIHLFNRSSPWLDRIVFHNVDNNAESSRLEPFMQKSDIIINLTSINHPADYNTRTMDTIYCNFIDAVPVVRYCTRKKKRLIQFSSCEVYGKTIGSFLTEDHPLREDPKFYVLKEDESPCILGPTEKKRWANACAKQLIERLIYGREVNCSIYVFLLFVLFVTLSLTLHLSSNAAESAKFGLEFTIVRPFNWIGPRIDYIPGIDGERRGVPRVFACFSSNLLRGESLELVEGGHSKRTFCYIKDAIEALLLMIENPEKANGHSFNVGNPNNEVSMKELANLMIEVYANVSGQPASNFSTVDVSSEDFYGIGYDDCDRRIPDMTLIHRQLGWIPMTSLQEILEVTLRYQHETYSEAVKHATSES</sequence>
<keyword evidence="1" id="KW-1133">Transmembrane helix</keyword>
<feature type="domain" description="NAD-dependent epimerase/dehydratase" evidence="2">
    <location>
        <begin position="370"/>
        <end position="460"/>
    </location>
</feature>
<feature type="transmembrane region" description="Helical" evidence="1">
    <location>
        <begin position="69"/>
        <end position="88"/>
    </location>
</feature>
<evidence type="ECO:0000313" key="4">
    <source>
        <dbReference type="Proteomes" id="UP001174677"/>
    </source>
</evidence>
<proteinExistence type="predicted"/>
<feature type="domain" description="NAD-dependent epimerase/dehydratase" evidence="2">
    <location>
        <begin position="162"/>
        <end position="295"/>
    </location>
</feature>
<dbReference type="SUPFAM" id="SSF51735">
    <property type="entry name" value="NAD(P)-binding Rossmann-fold domains"/>
    <property type="match status" value="1"/>
</dbReference>
<dbReference type="PANTHER" id="PTHR43245:SF13">
    <property type="entry name" value="UDP-D-APIOSE_UDP-D-XYLOSE SYNTHASE 2"/>
    <property type="match status" value="1"/>
</dbReference>
<organism evidence="3 4">
    <name type="scientific">Hevea brasiliensis</name>
    <name type="common">Para rubber tree</name>
    <name type="synonym">Siphonia brasiliensis</name>
    <dbReference type="NCBI Taxonomy" id="3981"/>
    <lineage>
        <taxon>Eukaryota</taxon>
        <taxon>Viridiplantae</taxon>
        <taxon>Streptophyta</taxon>
        <taxon>Embryophyta</taxon>
        <taxon>Tracheophyta</taxon>
        <taxon>Spermatophyta</taxon>
        <taxon>Magnoliopsida</taxon>
        <taxon>eudicotyledons</taxon>
        <taxon>Gunneridae</taxon>
        <taxon>Pentapetalae</taxon>
        <taxon>rosids</taxon>
        <taxon>fabids</taxon>
        <taxon>Malpighiales</taxon>
        <taxon>Euphorbiaceae</taxon>
        <taxon>Crotonoideae</taxon>
        <taxon>Micrandreae</taxon>
        <taxon>Hevea</taxon>
    </lineage>
</organism>
<accession>A0ABQ9MEL7</accession>
<gene>
    <name evidence="3" type="ORF">P3X46_009868</name>
</gene>
<evidence type="ECO:0000313" key="3">
    <source>
        <dbReference type="EMBL" id="KAJ9177942.1"/>
    </source>
</evidence>
<protein>
    <recommendedName>
        <fullName evidence="2">NAD-dependent epimerase/dehydratase domain-containing protein</fullName>
    </recommendedName>
</protein>
<dbReference type="Gene3D" id="3.40.50.720">
    <property type="entry name" value="NAD(P)-binding Rossmann-like Domain"/>
    <property type="match status" value="2"/>
</dbReference>
<evidence type="ECO:0000256" key="1">
    <source>
        <dbReference type="SAM" id="Phobius"/>
    </source>
</evidence>
<keyword evidence="1" id="KW-0812">Transmembrane</keyword>
<feature type="transmembrane region" description="Helical" evidence="1">
    <location>
        <begin position="7"/>
        <end position="23"/>
    </location>
</feature>
<keyword evidence="4" id="KW-1185">Reference proteome</keyword>